<dbReference type="Pfam" id="PF01614">
    <property type="entry name" value="IclR_C"/>
    <property type="match status" value="1"/>
</dbReference>
<dbReference type="SUPFAM" id="SSF55781">
    <property type="entry name" value="GAF domain-like"/>
    <property type="match status" value="1"/>
</dbReference>
<dbReference type="InterPro" id="IPR050707">
    <property type="entry name" value="HTH_MetabolicPath_Reg"/>
</dbReference>
<dbReference type="EMBL" id="CP012199">
    <property type="protein sequence ID" value="AMG73808.1"/>
    <property type="molecule type" value="Genomic_DNA"/>
</dbReference>
<dbReference type="InterPro" id="IPR036388">
    <property type="entry name" value="WH-like_DNA-bd_sf"/>
</dbReference>
<dbReference type="GO" id="GO:0003677">
    <property type="term" value="F:DNA binding"/>
    <property type="evidence" value="ECO:0007669"/>
    <property type="project" value="UniProtKB-KW"/>
</dbReference>
<dbReference type="InterPro" id="IPR005471">
    <property type="entry name" value="Tscrpt_reg_IclR_N"/>
</dbReference>
<name>A0AA86L2V7_9SPHN</name>
<keyword evidence="1" id="KW-0805">Transcription regulation</keyword>
<dbReference type="PANTHER" id="PTHR30136">
    <property type="entry name" value="HELIX-TURN-HELIX TRANSCRIPTIONAL REGULATOR, ICLR FAMILY"/>
    <property type="match status" value="1"/>
</dbReference>
<dbReference type="Pfam" id="PF09339">
    <property type="entry name" value="HTH_IclR"/>
    <property type="match status" value="1"/>
</dbReference>
<dbReference type="InterPro" id="IPR014757">
    <property type="entry name" value="Tscrpt_reg_IclR_C"/>
</dbReference>
<evidence type="ECO:0000259" key="4">
    <source>
        <dbReference type="PROSITE" id="PS51077"/>
    </source>
</evidence>
<evidence type="ECO:0000256" key="3">
    <source>
        <dbReference type="ARBA" id="ARBA00023163"/>
    </source>
</evidence>
<protein>
    <submittedName>
        <fullName evidence="6">Transcriptional regulator IclR-like protein</fullName>
    </submittedName>
</protein>
<keyword evidence="3" id="KW-0804">Transcription</keyword>
<gene>
    <name evidence="6" type="ORF">SGRAN_1419</name>
</gene>
<feature type="domain" description="IclR-ED" evidence="5">
    <location>
        <begin position="73"/>
        <end position="255"/>
    </location>
</feature>
<evidence type="ECO:0000256" key="1">
    <source>
        <dbReference type="ARBA" id="ARBA00023015"/>
    </source>
</evidence>
<dbReference type="Gene3D" id="1.10.10.10">
    <property type="entry name" value="Winged helix-like DNA-binding domain superfamily/Winged helix DNA-binding domain"/>
    <property type="match status" value="1"/>
</dbReference>
<dbReference type="PANTHER" id="PTHR30136:SF24">
    <property type="entry name" value="HTH-TYPE TRANSCRIPTIONAL REPRESSOR ALLR"/>
    <property type="match status" value="1"/>
</dbReference>
<dbReference type="PROSITE" id="PS51077">
    <property type="entry name" value="HTH_ICLR"/>
    <property type="match status" value="1"/>
</dbReference>
<sequence length="264" mass="27962">MNSPSPPAYTSQTLIKGLRLLEALVRDGGRSTLSAVAARLALPPQTAHRLALTLEAEGYLVRTAKGVYRAAPRLAALAQPSEPRPALAAGLRRPLARLAAQFGAYAHAGILEDSMVTYIVKERGDAAELFTAERMQLEAYCSAIGKILLAALPEPALAAYLAGGPLIALTPNTITDAAVLRDELATIRRTSIAYDRHEIRNDLFCIAVPLPPEDGRIEGAISLSFLGRTPDAAVRRKAIARLRAVARRLAGETGQAGAASSART</sequence>
<proteinExistence type="predicted"/>
<keyword evidence="2" id="KW-0238">DNA-binding</keyword>
<dbReference type="SUPFAM" id="SSF46785">
    <property type="entry name" value="Winged helix' DNA-binding domain"/>
    <property type="match status" value="1"/>
</dbReference>
<dbReference type="PROSITE" id="PS51078">
    <property type="entry name" value="ICLR_ED"/>
    <property type="match status" value="1"/>
</dbReference>
<evidence type="ECO:0000313" key="6">
    <source>
        <dbReference type="EMBL" id="AMG73808.1"/>
    </source>
</evidence>
<dbReference type="GO" id="GO:0003700">
    <property type="term" value="F:DNA-binding transcription factor activity"/>
    <property type="evidence" value="ECO:0007669"/>
    <property type="project" value="TreeGrafter"/>
</dbReference>
<evidence type="ECO:0000313" key="7">
    <source>
        <dbReference type="Proteomes" id="UP000058599"/>
    </source>
</evidence>
<dbReference type="AlphaFoldDB" id="A0AA86L2V7"/>
<dbReference type="RefSeq" id="WP_067182030.1">
    <property type="nucleotide sequence ID" value="NZ_CP012199.1"/>
</dbReference>
<dbReference type="Gene3D" id="3.30.450.40">
    <property type="match status" value="1"/>
</dbReference>
<dbReference type="KEGG" id="sgi:SGRAN_1419"/>
<feature type="domain" description="HTH iclR-type" evidence="4">
    <location>
        <begin position="11"/>
        <end position="72"/>
    </location>
</feature>
<dbReference type="InterPro" id="IPR036390">
    <property type="entry name" value="WH_DNA-bd_sf"/>
</dbReference>
<evidence type="ECO:0000256" key="2">
    <source>
        <dbReference type="ARBA" id="ARBA00023125"/>
    </source>
</evidence>
<reference evidence="6 7" key="1">
    <citation type="journal article" date="2016" name="BMC Genomics">
        <title>Genomic analysis of the nitrate-respiring Sphingopyxis granuli (formerly Sphingomonas macrogoltabida) strain TFA.</title>
        <authorList>
            <person name="Garcia-Romero I."/>
            <person name="Perez-Pulido A.J."/>
            <person name="Gonzalez-Flores Y.E."/>
            <person name="Reyes-Ramirez F."/>
            <person name="Santero E."/>
            <person name="Floriano B."/>
        </authorList>
    </citation>
    <scope>NUCLEOTIDE SEQUENCE [LARGE SCALE GENOMIC DNA]</scope>
    <source>
        <strain evidence="6 7">TFA</strain>
    </source>
</reference>
<keyword evidence="7" id="KW-1185">Reference proteome</keyword>
<dbReference type="SMART" id="SM00346">
    <property type="entry name" value="HTH_ICLR"/>
    <property type="match status" value="1"/>
</dbReference>
<organism evidence="6 7">
    <name type="scientific">Sphingopyxis granuli</name>
    <dbReference type="NCBI Taxonomy" id="267128"/>
    <lineage>
        <taxon>Bacteria</taxon>
        <taxon>Pseudomonadati</taxon>
        <taxon>Pseudomonadota</taxon>
        <taxon>Alphaproteobacteria</taxon>
        <taxon>Sphingomonadales</taxon>
        <taxon>Sphingomonadaceae</taxon>
        <taxon>Sphingopyxis</taxon>
    </lineage>
</organism>
<dbReference type="Proteomes" id="UP000058599">
    <property type="component" value="Chromosome"/>
</dbReference>
<dbReference type="GO" id="GO:0045892">
    <property type="term" value="P:negative regulation of DNA-templated transcription"/>
    <property type="evidence" value="ECO:0007669"/>
    <property type="project" value="TreeGrafter"/>
</dbReference>
<evidence type="ECO:0000259" key="5">
    <source>
        <dbReference type="PROSITE" id="PS51078"/>
    </source>
</evidence>
<accession>A0AA86L2V7</accession>
<dbReference type="InterPro" id="IPR029016">
    <property type="entry name" value="GAF-like_dom_sf"/>
</dbReference>